<organism evidence="3 4">
    <name type="scientific">Staphylotrichum longicolle</name>
    <dbReference type="NCBI Taxonomy" id="669026"/>
    <lineage>
        <taxon>Eukaryota</taxon>
        <taxon>Fungi</taxon>
        <taxon>Dikarya</taxon>
        <taxon>Ascomycota</taxon>
        <taxon>Pezizomycotina</taxon>
        <taxon>Sordariomycetes</taxon>
        <taxon>Sordariomycetidae</taxon>
        <taxon>Sordariales</taxon>
        <taxon>Chaetomiaceae</taxon>
        <taxon>Staphylotrichum</taxon>
    </lineage>
</organism>
<proteinExistence type="predicted"/>
<name>A0AAD4HVJ7_9PEZI</name>
<keyword evidence="2" id="KW-0732">Signal</keyword>
<evidence type="ECO:0000256" key="1">
    <source>
        <dbReference type="SAM" id="MobiDB-lite"/>
    </source>
</evidence>
<sequence length="374" mass="37458">MHKLLVLGVLPAIVLASPAFPFRRTDYEAKSCAELGLKQCGTGCIQLDYTCCPAETGGCPPGNHCVVGDDKQPGCCLDDYVCTGNGGVVSTTFSLTSTAAVSETVAPEATTTTTEADISSTSEEPVASTTEAAASTTEEASTTAVEAQSSTAADAAQSSTTEAASATETSTSAASASTTVSDTASTTTTPSTTAFTTSTVYTTTTKTITSCPASHPCHSGTGLPPVTVITETIAVSTTICPVVESPPLPLPTTTDTTTTTSSATPHSTTILIPIAAPTVHCPGHGSACHSVVTIGASTTTVKAVPIVPATTTTTTSVPAPTRTATGTGAYRTATPSASAREGRHGRRGGPRAARRCRREGGDGMAAGVHAGFQF</sequence>
<keyword evidence="4" id="KW-1185">Reference proteome</keyword>
<evidence type="ECO:0000256" key="2">
    <source>
        <dbReference type="SAM" id="SignalP"/>
    </source>
</evidence>
<dbReference type="EMBL" id="JAHCVI010000005">
    <property type="protein sequence ID" value="KAG7284941.1"/>
    <property type="molecule type" value="Genomic_DNA"/>
</dbReference>
<evidence type="ECO:0000313" key="3">
    <source>
        <dbReference type="EMBL" id="KAG7284941.1"/>
    </source>
</evidence>
<feature type="chain" id="PRO_5042009006" evidence="2">
    <location>
        <begin position="17"/>
        <end position="374"/>
    </location>
</feature>
<feature type="compositionally biased region" description="Basic residues" evidence="1">
    <location>
        <begin position="343"/>
        <end position="357"/>
    </location>
</feature>
<gene>
    <name evidence="3" type="ORF">NEMBOFW57_009556</name>
</gene>
<comment type="caution">
    <text evidence="3">The sequence shown here is derived from an EMBL/GenBank/DDBJ whole genome shotgun (WGS) entry which is preliminary data.</text>
</comment>
<feature type="signal peptide" evidence="2">
    <location>
        <begin position="1"/>
        <end position="16"/>
    </location>
</feature>
<evidence type="ECO:0000313" key="4">
    <source>
        <dbReference type="Proteomes" id="UP001197093"/>
    </source>
</evidence>
<accession>A0AAD4HVJ7</accession>
<feature type="region of interest" description="Disordered" evidence="1">
    <location>
        <begin position="103"/>
        <end position="192"/>
    </location>
</feature>
<feature type="compositionally biased region" description="Low complexity" evidence="1">
    <location>
        <begin position="313"/>
        <end position="335"/>
    </location>
</feature>
<reference evidence="3" key="1">
    <citation type="submission" date="2023-02" db="EMBL/GenBank/DDBJ databases">
        <authorList>
            <person name="Palmer J.M."/>
        </authorList>
    </citation>
    <scope>NUCLEOTIDE SEQUENCE</scope>
    <source>
        <strain evidence="3">FW57</strain>
    </source>
</reference>
<feature type="region of interest" description="Disordered" evidence="1">
    <location>
        <begin position="313"/>
        <end position="364"/>
    </location>
</feature>
<dbReference type="Proteomes" id="UP001197093">
    <property type="component" value="Unassembled WGS sequence"/>
</dbReference>
<dbReference type="AlphaFoldDB" id="A0AAD4HVJ7"/>
<protein>
    <submittedName>
        <fullName evidence="3">Uncharacterized protein</fullName>
    </submittedName>
</protein>